<sequence length="235" mass="25038">MGEQCRGAAASSLGARGALSDRHLPCLSRNHVSGRTPDQGTRRGSEAPPDSAAGAAPAPAAPPGSSARRRRGVSTRDSKLRPTFCAGKLSVPSIWGYCHHHCDCDHIWKCLFISPDKVRAASLAKVVSAPLVKYFKAKTHSDMAAKSKDITGNVKPKVNTLSGDYVTEREEETHKEPSQIEKADALRTPVCVNLSTEEVDLGNKLGKVNDSVSRDILAQAEVQAVTQALACDLST</sequence>
<dbReference type="Proteomes" id="UP001066276">
    <property type="component" value="Chromosome 8"/>
</dbReference>
<comment type="caution">
    <text evidence="2">The sequence shown here is derived from an EMBL/GenBank/DDBJ whole genome shotgun (WGS) entry which is preliminary data.</text>
</comment>
<keyword evidence="3" id="KW-1185">Reference proteome</keyword>
<evidence type="ECO:0000256" key="1">
    <source>
        <dbReference type="SAM" id="MobiDB-lite"/>
    </source>
</evidence>
<name>A0AAV7NUW2_PLEWA</name>
<gene>
    <name evidence="2" type="ORF">NDU88_008072</name>
</gene>
<feature type="compositionally biased region" description="Low complexity" evidence="1">
    <location>
        <begin position="46"/>
        <end position="66"/>
    </location>
</feature>
<accession>A0AAV7NUW2</accession>
<dbReference type="AlphaFoldDB" id="A0AAV7NUW2"/>
<feature type="compositionally biased region" description="Polar residues" evidence="1">
    <location>
        <begin position="30"/>
        <end position="39"/>
    </location>
</feature>
<evidence type="ECO:0000313" key="3">
    <source>
        <dbReference type="Proteomes" id="UP001066276"/>
    </source>
</evidence>
<reference evidence="2" key="1">
    <citation type="journal article" date="2022" name="bioRxiv">
        <title>Sequencing and chromosome-scale assembly of the giantPleurodeles waltlgenome.</title>
        <authorList>
            <person name="Brown T."/>
            <person name="Elewa A."/>
            <person name="Iarovenko S."/>
            <person name="Subramanian E."/>
            <person name="Araus A.J."/>
            <person name="Petzold A."/>
            <person name="Susuki M."/>
            <person name="Suzuki K.-i.T."/>
            <person name="Hayashi T."/>
            <person name="Toyoda A."/>
            <person name="Oliveira C."/>
            <person name="Osipova E."/>
            <person name="Leigh N.D."/>
            <person name="Simon A."/>
            <person name="Yun M.H."/>
        </authorList>
    </citation>
    <scope>NUCLEOTIDE SEQUENCE</scope>
    <source>
        <strain evidence="2">20211129_DDA</strain>
        <tissue evidence="2">Liver</tissue>
    </source>
</reference>
<evidence type="ECO:0000313" key="2">
    <source>
        <dbReference type="EMBL" id="KAJ1119888.1"/>
    </source>
</evidence>
<proteinExistence type="predicted"/>
<feature type="region of interest" description="Disordered" evidence="1">
    <location>
        <begin position="26"/>
        <end position="78"/>
    </location>
</feature>
<protein>
    <submittedName>
        <fullName evidence="2">Uncharacterized protein</fullName>
    </submittedName>
</protein>
<dbReference type="EMBL" id="JANPWB010000012">
    <property type="protein sequence ID" value="KAJ1119888.1"/>
    <property type="molecule type" value="Genomic_DNA"/>
</dbReference>
<organism evidence="2 3">
    <name type="scientific">Pleurodeles waltl</name>
    <name type="common">Iberian ribbed newt</name>
    <dbReference type="NCBI Taxonomy" id="8319"/>
    <lineage>
        <taxon>Eukaryota</taxon>
        <taxon>Metazoa</taxon>
        <taxon>Chordata</taxon>
        <taxon>Craniata</taxon>
        <taxon>Vertebrata</taxon>
        <taxon>Euteleostomi</taxon>
        <taxon>Amphibia</taxon>
        <taxon>Batrachia</taxon>
        <taxon>Caudata</taxon>
        <taxon>Salamandroidea</taxon>
        <taxon>Salamandridae</taxon>
        <taxon>Pleurodelinae</taxon>
        <taxon>Pleurodeles</taxon>
    </lineage>
</organism>